<reference evidence="12" key="1">
    <citation type="submission" date="2022-08" db="UniProtKB">
        <authorList>
            <consortium name="EnsemblMetazoa"/>
        </authorList>
    </citation>
    <scope>IDENTIFICATION</scope>
    <source>
        <strain evidence="12">Israel</strain>
    </source>
</reference>
<dbReference type="PANTHER" id="PTHR13403:SF6">
    <property type="entry name" value="SNURPORTIN-1"/>
    <property type="match status" value="1"/>
</dbReference>
<feature type="compositionally biased region" description="Basic residues" evidence="10">
    <location>
        <begin position="287"/>
        <end position="296"/>
    </location>
</feature>
<dbReference type="CDD" id="cd09232">
    <property type="entry name" value="Snurportin-1_C"/>
    <property type="match status" value="1"/>
</dbReference>
<dbReference type="EnsemblMetazoa" id="PPAI001603-RA">
    <property type="protein sequence ID" value="PPAI001603-PA"/>
    <property type="gene ID" value="PPAI001603"/>
</dbReference>
<keyword evidence="7" id="KW-0963">Cytoplasm</keyword>
<evidence type="ECO:0000256" key="8">
    <source>
        <dbReference type="ARBA" id="ARBA00022884"/>
    </source>
</evidence>
<dbReference type="KEGG" id="ppap:129801793"/>
<dbReference type="InterPro" id="IPR047857">
    <property type="entry name" value="Snurportin1_C"/>
</dbReference>
<dbReference type="GeneID" id="129801793"/>
<dbReference type="GO" id="GO:0005737">
    <property type="term" value="C:cytoplasm"/>
    <property type="evidence" value="ECO:0007669"/>
    <property type="project" value="UniProtKB-SubCell"/>
</dbReference>
<accession>A0A1B0D2N0</accession>
<evidence type="ECO:0000313" key="13">
    <source>
        <dbReference type="Proteomes" id="UP000092462"/>
    </source>
</evidence>
<organism evidence="12 13">
    <name type="scientific">Phlebotomus papatasi</name>
    <name type="common">Sandfly</name>
    <dbReference type="NCBI Taxonomy" id="29031"/>
    <lineage>
        <taxon>Eukaryota</taxon>
        <taxon>Metazoa</taxon>
        <taxon>Ecdysozoa</taxon>
        <taxon>Arthropoda</taxon>
        <taxon>Hexapoda</taxon>
        <taxon>Insecta</taxon>
        <taxon>Pterygota</taxon>
        <taxon>Neoptera</taxon>
        <taxon>Endopterygota</taxon>
        <taxon>Diptera</taxon>
        <taxon>Nematocera</taxon>
        <taxon>Psychodoidea</taxon>
        <taxon>Psychodidae</taxon>
        <taxon>Phlebotomus</taxon>
        <taxon>Phlebotomus</taxon>
    </lineage>
</organism>
<comment type="similarity">
    <text evidence="4">Belongs to the snurportin family.</text>
</comment>
<dbReference type="VEuPathDB" id="VectorBase:PPAI001603"/>
<feature type="region of interest" description="Disordered" evidence="10">
    <location>
        <begin position="285"/>
        <end position="336"/>
    </location>
</feature>
<evidence type="ECO:0000256" key="7">
    <source>
        <dbReference type="ARBA" id="ARBA00022490"/>
    </source>
</evidence>
<proteinExistence type="inferred from homology"/>
<keyword evidence="8" id="KW-0694">RNA-binding</keyword>
<evidence type="ECO:0000256" key="5">
    <source>
        <dbReference type="ARBA" id="ARBA00016034"/>
    </source>
</evidence>
<dbReference type="OrthoDB" id="10003593at2759"/>
<dbReference type="RefSeq" id="XP_055703105.1">
    <property type="nucleotide sequence ID" value="XM_055847130.1"/>
</dbReference>
<comment type="function">
    <text evidence="1">Functions as an U snRNP-specific nuclear import adapter. Involved in the trimethylguanosine (m3G)-cap-dependent nuclear import of U snRNPs. Binds specifically to the terminal m3G-cap U snRNAs.</text>
</comment>
<evidence type="ECO:0000256" key="3">
    <source>
        <dbReference type="ARBA" id="ARBA00004496"/>
    </source>
</evidence>
<dbReference type="InterPro" id="IPR017336">
    <property type="entry name" value="Snurportin-1"/>
</dbReference>
<dbReference type="GO" id="GO:0003723">
    <property type="term" value="F:RNA binding"/>
    <property type="evidence" value="ECO:0007669"/>
    <property type="project" value="UniProtKB-KW"/>
</dbReference>
<dbReference type="EMBL" id="AJVK01022975">
    <property type="status" value="NOT_ANNOTATED_CDS"/>
    <property type="molecule type" value="Genomic_DNA"/>
</dbReference>
<evidence type="ECO:0000259" key="11">
    <source>
        <dbReference type="Pfam" id="PF21974"/>
    </source>
</evidence>
<evidence type="ECO:0000256" key="10">
    <source>
        <dbReference type="SAM" id="MobiDB-lite"/>
    </source>
</evidence>
<feature type="compositionally biased region" description="Basic and acidic residues" evidence="10">
    <location>
        <begin position="326"/>
        <end position="336"/>
    </location>
</feature>
<name>A0A1B0D2N0_PHLPP</name>
<evidence type="ECO:0000256" key="6">
    <source>
        <dbReference type="ARBA" id="ARBA00022448"/>
    </source>
</evidence>
<protein>
    <recommendedName>
        <fullName evidence="5">Snurportin-1</fullName>
    </recommendedName>
</protein>
<dbReference type="PANTHER" id="PTHR13403">
    <property type="entry name" value="SNURPORTIN1 RNUT1 PROTEIN RNA, U TRANSPORTER 1"/>
    <property type="match status" value="1"/>
</dbReference>
<dbReference type="Pfam" id="PF21974">
    <property type="entry name" value="SPN1_m3Gcap_bd"/>
    <property type="match status" value="1"/>
</dbReference>
<dbReference type="Gene3D" id="3.30.470.30">
    <property type="entry name" value="DNA ligase/mRNA capping enzyme"/>
    <property type="match status" value="1"/>
</dbReference>
<sequence>MDEIFVSKYRELYKSRSFGREESQSERRRRLLEEQRRQRSLTVDEHRGISAFIQKQPKETKSKEKPAIFDRFYANKLQLSEWMREKPEDLDNWFVVPCPKGKRCLVVASDRTRVYSKTGKMLNTFRSSLEGGKYVTVLDCIYNRPKREFHVLDCLVYRNQEFINCETAFRFFWLTSKFLEYDHAVIHRDNHFAFHYIPRFDCADEASLASAFGTHPHWSENSPPLDGFLFYHKEASYTYGTTPLVGWLFSFMLTEILGIPFLHSEYQKSPPDYTTAQEYMEAFDKRQKAKNRRGRRDSRMEVEEGNSSTVLEEQKQLESGELDMEPEFHEEDKLLT</sequence>
<evidence type="ECO:0000256" key="1">
    <source>
        <dbReference type="ARBA" id="ARBA00003975"/>
    </source>
</evidence>
<dbReference type="VEuPathDB" id="VectorBase:PPAPM1_011009"/>
<evidence type="ECO:0000256" key="2">
    <source>
        <dbReference type="ARBA" id="ARBA00004123"/>
    </source>
</evidence>
<evidence type="ECO:0000256" key="4">
    <source>
        <dbReference type="ARBA" id="ARBA00007540"/>
    </source>
</evidence>
<keyword evidence="6" id="KW-0813">Transport</keyword>
<dbReference type="AlphaFoldDB" id="A0A1B0D2N0"/>
<feature type="domain" description="Snurportin-1 m3G cap-binding" evidence="11">
    <location>
        <begin position="76"/>
        <end position="248"/>
    </location>
</feature>
<evidence type="ECO:0000256" key="9">
    <source>
        <dbReference type="ARBA" id="ARBA00023242"/>
    </source>
</evidence>
<evidence type="ECO:0000313" key="12">
    <source>
        <dbReference type="EnsemblMetazoa" id="PPAI001603-PA"/>
    </source>
</evidence>
<comment type="subcellular location">
    <subcellularLocation>
        <location evidence="3">Cytoplasm</location>
    </subcellularLocation>
    <subcellularLocation>
        <location evidence="2">Nucleus</location>
    </subcellularLocation>
</comment>
<dbReference type="CTD" id="7354429"/>
<keyword evidence="13" id="KW-1185">Reference proteome</keyword>
<dbReference type="GO" id="GO:0005634">
    <property type="term" value="C:nucleus"/>
    <property type="evidence" value="ECO:0007669"/>
    <property type="project" value="UniProtKB-SubCell"/>
</dbReference>
<dbReference type="GO" id="GO:0061015">
    <property type="term" value="P:snRNA import into nucleus"/>
    <property type="evidence" value="ECO:0007669"/>
    <property type="project" value="InterPro"/>
</dbReference>
<keyword evidence="9" id="KW-0539">Nucleus</keyword>
<dbReference type="SUPFAM" id="SSF56091">
    <property type="entry name" value="DNA ligase/mRNA capping enzyme, catalytic domain"/>
    <property type="match status" value="1"/>
</dbReference>
<dbReference type="Proteomes" id="UP000092462">
    <property type="component" value="Unassembled WGS sequence"/>
</dbReference>